<dbReference type="EMBL" id="JPQU01000109">
    <property type="protein sequence ID" value="KFE50122.1"/>
    <property type="molecule type" value="Genomic_DNA"/>
</dbReference>
<accession>A0A085V3V9</accession>
<comment type="caution">
    <text evidence="1">The sequence shown here is derived from an EMBL/GenBank/DDBJ whole genome shotgun (WGS) entry which is preliminary data.</text>
</comment>
<reference evidence="1 2" key="1">
    <citation type="submission" date="2014-07" db="EMBL/GenBank/DDBJ databases">
        <title>Draft Genome Sequences of Environmental Pseudomonas syringae strains.</title>
        <authorList>
            <person name="Baltrus D.A."/>
            <person name="Berge O."/>
            <person name="Morris C."/>
        </authorList>
    </citation>
    <scope>NUCLEOTIDE SEQUENCE [LARGE SCALE GENOMIC DNA]</scope>
    <source>
        <strain evidence="1 2">GAW0119</strain>
    </source>
</reference>
<keyword evidence="2" id="KW-1185">Reference proteome</keyword>
<protein>
    <submittedName>
        <fullName evidence="1">Uncharacterized protein</fullName>
    </submittedName>
</protein>
<evidence type="ECO:0000313" key="2">
    <source>
        <dbReference type="Proteomes" id="UP000028631"/>
    </source>
</evidence>
<dbReference type="Proteomes" id="UP000028631">
    <property type="component" value="Unassembled WGS sequence"/>
</dbReference>
<dbReference type="PATRIC" id="fig|317.175.peg.5404"/>
<gene>
    <name evidence="1" type="ORF">IV01_25935</name>
</gene>
<name>A0A085V3V9_PSESX</name>
<dbReference type="RefSeq" id="WP_032631963.1">
    <property type="nucleotide sequence ID" value="NZ_JPQU01000109.1"/>
</dbReference>
<dbReference type="AlphaFoldDB" id="A0A085V3V9"/>
<organism evidence="1 2">
    <name type="scientific">Pseudomonas syringae</name>
    <dbReference type="NCBI Taxonomy" id="317"/>
    <lineage>
        <taxon>Bacteria</taxon>
        <taxon>Pseudomonadati</taxon>
        <taxon>Pseudomonadota</taxon>
        <taxon>Gammaproteobacteria</taxon>
        <taxon>Pseudomonadales</taxon>
        <taxon>Pseudomonadaceae</taxon>
        <taxon>Pseudomonas</taxon>
    </lineage>
</organism>
<proteinExistence type="predicted"/>
<sequence>MTSKTTNEVVAAVVGRAKERPEHVLRVITSDQEMGLAPVAWSWEQWGGMCNAFVQDPRWEADTDDGRNYWVERGFVAPRPLHIQTPLQAAAPQMLIQLKALIHISNATNWEDHTCGEIARARALVERIEEFIALQSIKEPSQ</sequence>
<evidence type="ECO:0000313" key="1">
    <source>
        <dbReference type="EMBL" id="KFE50122.1"/>
    </source>
</evidence>